<evidence type="ECO:0000256" key="1">
    <source>
        <dbReference type="ARBA" id="ARBA00001966"/>
    </source>
</evidence>
<proteinExistence type="predicted"/>
<protein>
    <submittedName>
        <fullName evidence="8">Coproporphyrinogen III oxidase</fullName>
    </submittedName>
</protein>
<dbReference type="SMART" id="SM00729">
    <property type="entry name" value="Elp3"/>
    <property type="match status" value="1"/>
</dbReference>
<dbReference type="CDD" id="cd01335">
    <property type="entry name" value="Radical_SAM"/>
    <property type="match status" value="1"/>
</dbReference>
<evidence type="ECO:0000256" key="3">
    <source>
        <dbReference type="ARBA" id="ARBA00022691"/>
    </source>
</evidence>
<keyword evidence="5" id="KW-0408">Iron</keyword>
<feature type="domain" description="Radical SAM core" evidence="7">
    <location>
        <begin position="1"/>
        <end position="236"/>
    </location>
</feature>
<organism evidence="8 9">
    <name type="scientific">Peptostreptococcus anaerobius</name>
    <dbReference type="NCBI Taxonomy" id="1261"/>
    <lineage>
        <taxon>Bacteria</taxon>
        <taxon>Bacillati</taxon>
        <taxon>Bacillota</taxon>
        <taxon>Clostridia</taxon>
        <taxon>Peptostreptococcales</taxon>
        <taxon>Peptostreptococcaceae</taxon>
        <taxon>Peptostreptococcus</taxon>
    </lineage>
</organism>
<dbReference type="GO" id="GO:0051539">
    <property type="term" value="F:4 iron, 4 sulfur cluster binding"/>
    <property type="evidence" value="ECO:0007669"/>
    <property type="project" value="UniProtKB-KW"/>
</dbReference>
<dbReference type="InterPro" id="IPR039661">
    <property type="entry name" value="ELP3"/>
</dbReference>
<keyword evidence="2" id="KW-0004">4Fe-4S</keyword>
<evidence type="ECO:0000259" key="7">
    <source>
        <dbReference type="PROSITE" id="PS51918"/>
    </source>
</evidence>
<dbReference type="SUPFAM" id="SSF102114">
    <property type="entry name" value="Radical SAM enzymes"/>
    <property type="match status" value="1"/>
</dbReference>
<evidence type="ECO:0000256" key="4">
    <source>
        <dbReference type="ARBA" id="ARBA00022723"/>
    </source>
</evidence>
<dbReference type="Pfam" id="PF16199">
    <property type="entry name" value="Radical_SAM_C"/>
    <property type="match status" value="1"/>
</dbReference>
<dbReference type="GO" id="GO:0005737">
    <property type="term" value="C:cytoplasm"/>
    <property type="evidence" value="ECO:0007669"/>
    <property type="project" value="TreeGrafter"/>
</dbReference>
<keyword evidence="6" id="KW-0411">Iron-sulfur</keyword>
<dbReference type="GO" id="GO:0002926">
    <property type="term" value="P:tRNA wobble base 5-methoxycarbonylmethyl-2-thiouridinylation"/>
    <property type="evidence" value="ECO:0007669"/>
    <property type="project" value="TreeGrafter"/>
</dbReference>
<dbReference type="InterPro" id="IPR023404">
    <property type="entry name" value="rSAM_horseshoe"/>
</dbReference>
<dbReference type="SFLD" id="SFLDG01082">
    <property type="entry name" value="B12-binding_domain_containing"/>
    <property type="match status" value="1"/>
</dbReference>
<dbReference type="InterPro" id="IPR007197">
    <property type="entry name" value="rSAM"/>
</dbReference>
<evidence type="ECO:0000256" key="5">
    <source>
        <dbReference type="ARBA" id="ARBA00023004"/>
    </source>
</evidence>
<name>A0A379CGW6_9FIRM</name>
<sequence length="380" mass="43462">MKKKIIPIFVPHQGCPHDCIFCNQKKITGLSTSMTDEDARDIIIESLKTIPDDAEVEIAFFGGSFTAIDTDIQRKLLSVAKDFKDMGKIDDIRLSTRPDCIDDKELDLLKEYGVTIIELGVQSMNEDVLVKSIRGHHRDVVFTSAKMIKVAGFKLGLQMMLGLPGDSKDRCISTARDFVDIKPDFVRIYPTLVIKETGLEEELKSGRYRPFTIEECIDITKRLMVIFYLNDIGVIRVGLQATEDIQLGLDVLAGPYHPAFRELVRSRMVRDYLDDVISRRYEEEGYDPSKGDNCKSFENGYVKIDKKDLLIKANPRDISMIVGDKRSNREYINTKYMTRFKIMADKNLVDELVVMIDGKLVDRITYKDLYIRLAKLYQLG</sequence>
<dbReference type="SFLD" id="SFLDG01086">
    <property type="entry name" value="elongater_protein-like"/>
    <property type="match status" value="1"/>
</dbReference>
<dbReference type="AlphaFoldDB" id="A0A379CGW6"/>
<accession>A0A379CGW6</accession>
<dbReference type="PANTHER" id="PTHR11135:SF0">
    <property type="entry name" value="ELONGATOR COMPLEX PROTEIN 3"/>
    <property type="match status" value="1"/>
</dbReference>
<dbReference type="InterPro" id="IPR006638">
    <property type="entry name" value="Elp3/MiaA/NifB-like_rSAM"/>
</dbReference>
<dbReference type="GO" id="GO:0003824">
    <property type="term" value="F:catalytic activity"/>
    <property type="evidence" value="ECO:0007669"/>
    <property type="project" value="InterPro"/>
</dbReference>
<keyword evidence="3" id="KW-0949">S-adenosyl-L-methionine</keyword>
<dbReference type="GO" id="GO:0046872">
    <property type="term" value="F:metal ion binding"/>
    <property type="evidence" value="ECO:0007669"/>
    <property type="project" value="UniProtKB-KW"/>
</dbReference>
<comment type="cofactor">
    <cofactor evidence="1">
        <name>[4Fe-4S] cluster</name>
        <dbReference type="ChEBI" id="CHEBI:49883"/>
    </cofactor>
</comment>
<dbReference type="PROSITE" id="PS51918">
    <property type="entry name" value="RADICAL_SAM"/>
    <property type="match status" value="1"/>
</dbReference>
<evidence type="ECO:0000313" key="9">
    <source>
        <dbReference type="Proteomes" id="UP000255101"/>
    </source>
</evidence>
<dbReference type="RefSeq" id="WP_002846550.1">
    <property type="nucleotide sequence ID" value="NZ_FOVA01000008.1"/>
</dbReference>
<gene>
    <name evidence="8" type="ORF">NCTC11460_01262</name>
</gene>
<reference evidence="8 9" key="1">
    <citation type="submission" date="2018-06" db="EMBL/GenBank/DDBJ databases">
        <authorList>
            <consortium name="Pathogen Informatics"/>
            <person name="Doyle S."/>
        </authorList>
    </citation>
    <scope>NUCLEOTIDE SEQUENCE [LARGE SCALE GENOMIC DNA]</scope>
    <source>
        <strain evidence="8 9">NCTC11460</strain>
    </source>
</reference>
<dbReference type="InterPro" id="IPR032432">
    <property type="entry name" value="Radical_SAM_C"/>
</dbReference>
<dbReference type="Proteomes" id="UP000255101">
    <property type="component" value="Unassembled WGS sequence"/>
</dbReference>
<evidence type="ECO:0000313" key="8">
    <source>
        <dbReference type="EMBL" id="SUB61334.1"/>
    </source>
</evidence>
<dbReference type="SFLD" id="SFLDS00029">
    <property type="entry name" value="Radical_SAM"/>
    <property type="match status" value="1"/>
</dbReference>
<dbReference type="EMBL" id="UGTB01000004">
    <property type="protein sequence ID" value="SUB61334.1"/>
    <property type="molecule type" value="Genomic_DNA"/>
</dbReference>
<evidence type="ECO:0000256" key="6">
    <source>
        <dbReference type="ARBA" id="ARBA00023014"/>
    </source>
</evidence>
<dbReference type="InterPro" id="IPR058240">
    <property type="entry name" value="rSAM_sf"/>
</dbReference>
<dbReference type="PANTHER" id="PTHR11135">
    <property type="entry name" value="HISTONE ACETYLTRANSFERASE-RELATED"/>
    <property type="match status" value="1"/>
</dbReference>
<dbReference type="Pfam" id="PF04055">
    <property type="entry name" value="Radical_SAM"/>
    <property type="match status" value="1"/>
</dbReference>
<keyword evidence="4" id="KW-0479">Metal-binding</keyword>
<dbReference type="Gene3D" id="3.80.30.20">
    <property type="entry name" value="tm_1862 like domain"/>
    <property type="match status" value="1"/>
</dbReference>
<evidence type="ECO:0000256" key="2">
    <source>
        <dbReference type="ARBA" id="ARBA00022485"/>
    </source>
</evidence>